<evidence type="ECO:0000313" key="5">
    <source>
        <dbReference type="EMBL" id="KAG2488444.1"/>
    </source>
</evidence>
<dbReference type="SUPFAM" id="SSF51126">
    <property type="entry name" value="Pectin lyase-like"/>
    <property type="match status" value="2"/>
</dbReference>
<dbReference type="AlphaFoldDB" id="A0A835XRJ3"/>
<dbReference type="GO" id="GO:0016020">
    <property type="term" value="C:membrane"/>
    <property type="evidence" value="ECO:0007669"/>
    <property type="project" value="InterPro"/>
</dbReference>
<dbReference type="InterPro" id="IPR001190">
    <property type="entry name" value="SRCR"/>
</dbReference>
<evidence type="ECO:0000256" key="1">
    <source>
        <dbReference type="ARBA" id="ARBA00023157"/>
    </source>
</evidence>
<dbReference type="InterPro" id="IPR011050">
    <property type="entry name" value="Pectin_lyase_fold/virulence"/>
</dbReference>
<dbReference type="PANTHER" id="PTHR11319">
    <property type="entry name" value="G PROTEIN-COUPLED RECEPTOR-RELATED"/>
    <property type="match status" value="1"/>
</dbReference>
<dbReference type="SMART" id="SM00710">
    <property type="entry name" value="PbH1"/>
    <property type="match status" value="7"/>
</dbReference>
<keyword evidence="3" id="KW-0732">Signal</keyword>
<dbReference type="SUPFAM" id="SSF56487">
    <property type="entry name" value="SRCR-like"/>
    <property type="match status" value="1"/>
</dbReference>
<evidence type="ECO:0000256" key="3">
    <source>
        <dbReference type="SAM" id="SignalP"/>
    </source>
</evidence>
<dbReference type="InterPro" id="IPR006626">
    <property type="entry name" value="PbH1"/>
</dbReference>
<dbReference type="Gene3D" id="3.10.250.10">
    <property type="entry name" value="SRCR-like domain"/>
    <property type="match status" value="1"/>
</dbReference>
<protein>
    <recommendedName>
        <fullName evidence="4">SRCR domain-containing protein</fullName>
    </recommendedName>
</protein>
<evidence type="ECO:0000259" key="4">
    <source>
        <dbReference type="PROSITE" id="PS50287"/>
    </source>
</evidence>
<feature type="chain" id="PRO_5032685359" description="SRCR domain-containing protein" evidence="3">
    <location>
        <begin position="28"/>
        <end position="1148"/>
    </location>
</feature>
<dbReference type="Proteomes" id="UP000612055">
    <property type="component" value="Unassembled WGS sequence"/>
</dbReference>
<gene>
    <name evidence="5" type="ORF">HYH03_012951</name>
</gene>
<evidence type="ECO:0000256" key="2">
    <source>
        <dbReference type="SAM" id="MobiDB-lite"/>
    </source>
</evidence>
<comment type="caution">
    <text evidence="5">The sequence shown here is derived from an EMBL/GenBank/DDBJ whole genome shotgun (WGS) entry which is preliminary data.</text>
</comment>
<keyword evidence="6" id="KW-1185">Reference proteome</keyword>
<dbReference type="PROSITE" id="PS51257">
    <property type="entry name" value="PROKAR_LIPOPROTEIN"/>
    <property type="match status" value="1"/>
</dbReference>
<feature type="region of interest" description="Disordered" evidence="2">
    <location>
        <begin position="1090"/>
        <end position="1148"/>
    </location>
</feature>
<accession>A0A835XRJ3</accession>
<dbReference type="EMBL" id="JAEHOE010000083">
    <property type="protein sequence ID" value="KAG2488444.1"/>
    <property type="molecule type" value="Genomic_DNA"/>
</dbReference>
<sequence>MARGSRYALAAAAVSACLCIALSTAASEDPVHVYDINLFATWKTVKGGVYAPRLAPLDGFAANVSYSGDNLPALTNSERLWWPASSAQPASATTFHVCAWTGADIETESLTLDKKLHFVLSLTVRRGGEEVELTDRWMYGADMALQMKLLQKDNTDCGPYSPGYVGTYSYRPASERPAGGAPWLELELSWEAAPEDGQVRLAQTVRGADGQAYEVASDPGRLLVYQDGAWGSVCGARVQPALVCAQLGYSYAGGLGGEAFTDAGADAASPILADGITCASGATSFSLCEMSYTASPNCTHDEDVWISCASMIVRGDYEWDNDPPSAQDPPSQIFWEASPPIGAPPSEPGAPPSPPALPALSEFWTHSCSLVLTPQVQTLSCEAAGPHSGNLTVAIGGALVGRLRVGPGITVTTREPVLPYKRYTDSTLTEVADEVKASADVGVTFVGVPHLRLVDSVVRGLQLSTGGPLVQCLDCAFLTMDNVTVQDLRGYRLTEDYPQRAYWIDAANLKGLTGFAEDDWWGRNGPLRLTHGPIHATGLKGATIKDFSCSSVNAANGWGCVLLRLSETLGSYPVRIANSSFTGVDVHWAGAYGTMSDANVEGTALLLRDNYSAMPMGFGAVVVDAGRPGVVADVQVTNSSFSGLTGGLGHAIALLNRATSSESTISLEGVSFRACSPSMYGAHTVYVLGSVNLFNATNTQFTGCDYGLVGVTQLAARIVLDKTAMTGNQGNFEPSLFHVGGLGGLEISECNITNNDALDVPAILVDRMQTFAFREDPDPIDNITITSSVISSNVGGFLAADQRISKITVRDSVIADNAGKDGGVFQLSRPTTGVDQVLIDGCQVTNNFAAGDHWDDPKAGDAYDGALLHTYFLGRLTLNNSAVINNTASGSGGAVSVGKGNAALLASAAEIYVINSLVVGNRANVSGGVVAAAGDAILSVAQSSQVLSNHAARGGGVLYAAGTAQAVEVDSSSAVALNTAGRKGGVLEAWDLSSCVVEGEVAANSARQGAAFHVAGGLQSLRVTGGGVFRDNTPTTPLGGSIWVGEELGSLALEAGSSVSGSLGSLEGVAELTEVAAAGASAELRECTSVCHTRPPMPPSPPVYGGEGMPPTYGGDMPPAYGGDSMPPPRANDQEGAPPSLKSRRLRI</sequence>
<name>A0A835XRJ3_9CHLO</name>
<feature type="region of interest" description="Disordered" evidence="2">
    <location>
        <begin position="319"/>
        <end position="354"/>
    </location>
</feature>
<dbReference type="PROSITE" id="PS50287">
    <property type="entry name" value="SRCR_2"/>
    <property type="match status" value="1"/>
</dbReference>
<dbReference type="OrthoDB" id="552852at2759"/>
<feature type="domain" description="SRCR" evidence="4">
    <location>
        <begin position="205"/>
        <end position="309"/>
    </location>
</feature>
<dbReference type="PANTHER" id="PTHR11319:SF35">
    <property type="entry name" value="OUTER MEMBRANE PROTEIN PMPC-RELATED"/>
    <property type="match status" value="1"/>
</dbReference>
<keyword evidence="1" id="KW-1015">Disulfide bond</keyword>
<feature type="signal peptide" evidence="3">
    <location>
        <begin position="1"/>
        <end position="27"/>
    </location>
</feature>
<organism evidence="5 6">
    <name type="scientific">Edaphochlamys debaryana</name>
    <dbReference type="NCBI Taxonomy" id="47281"/>
    <lineage>
        <taxon>Eukaryota</taxon>
        <taxon>Viridiplantae</taxon>
        <taxon>Chlorophyta</taxon>
        <taxon>core chlorophytes</taxon>
        <taxon>Chlorophyceae</taxon>
        <taxon>CS clade</taxon>
        <taxon>Chlamydomonadales</taxon>
        <taxon>Chlamydomonadales incertae sedis</taxon>
        <taxon>Edaphochlamys</taxon>
    </lineage>
</organism>
<dbReference type="Pfam" id="PF00530">
    <property type="entry name" value="SRCR"/>
    <property type="match status" value="1"/>
</dbReference>
<feature type="compositionally biased region" description="Pro residues" evidence="2">
    <location>
        <begin position="341"/>
        <end position="354"/>
    </location>
</feature>
<dbReference type="InterPro" id="IPR036772">
    <property type="entry name" value="SRCR-like_dom_sf"/>
</dbReference>
<dbReference type="SMART" id="SM00202">
    <property type="entry name" value="SR"/>
    <property type="match status" value="1"/>
</dbReference>
<proteinExistence type="predicted"/>
<evidence type="ECO:0000313" key="6">
    <source>
        <dbReference type="Proteomes" id="UP000612055"/>
    </source>
</evidence>
<reference evidence="5" key="1">
    <citation type="journal article" date="2020" name="bioRxiv">
        <title>Comparative genomics of Chlamydomonas.</title>
        <authorList>
            <person name="Craig R.J."/>
            <person name="Hasan A.R."/>
            <person name="Ness R.W."/>
            <person name="Keightley P.D."/>
        </authorList>
    </citation>
    <scope>NUCLEOTIDE SEQUENCE</scope>
    <source>
        <strain evidence="5">CCAP 11/70</strain>
    </source>
</reference>